<dbReference type="GO" id="GO:0004088">
    <property type="term" value="F:carbamoyl-phosphate synthase (glutamine-hydrolyzing) activity"/>
    <property type="evidence" value="ECO:0007669"/>
    <property type="project" value="UniProtKB-EC"/>
</dbReference>
<evidence type="ECO:0000256" key="2">
    <source>
        <dbReference type="ARBA" id="ARBA00005077"/>
    </source>
</evidence>
<dbReference type="GO" id="GO:0006541">
    <property type="term" value="P:glutamine metabolic process"/>
    <property type="evidence" value="ECO:0007669"/>
    <property type="project" value="TreeGrafter"/>
</dbReference>
<dbReference type="Pfam" id="PF02787">
    <property type="entry name" value="CPSase_L_D3"/>
    <property type="match status" value="1"/>
</dbReference>
<reference evidence="16 17" key="1">
    <citation type="journal article" date="2011" name="J. Bacteriol.">
        <title>Complete genome sequence of 'Vulcanisaeta moutnovskia' strain 768-28, a novel member of the hyperthermophilic crenarchaeal genus vulcanisaeta.</title>
        <authorList>
            <person name="Gumerov V.M."/>
            <person name="Mardanov A.V."/>
            <person name="Beletsky A.V."/>
            <person name="Prokofeva M.I."/>
            <person name="Bonch-Osmolovskaya E.A."/>
            <person name="Ravin N.V."/>
            <person name="Skryabin K.G."/>
        </authorList>
    </citation>
    <scope>NUCLEOTIDE SEQUENCE [LARGE SCALE GENOMIC DNA]</scope>
    <source>
        <strain evidence="16 17">768-28</strain>
    </source>
</reference>
<dbReference type="OrthoDB" id="85487at2157"/>
<dbReference type="GO" id="GO:0006526">
    <property type="term" value="P:L-arginine biosynthetic process"/>
    <property type="evidence" value="ECO:0007669"/>
    <property type="project" value="UniProtKB-UniPathway"/>
</dbReference>
<dbReference type="Pfam" id="PF25596">
    <property type="entry name" value="CPSase_L_D1"/>
    <property type="match status" value="2"/>
</dbReference>
<dbReference type="InterPro" id="IPR013815">
    <property type="entry name" value="ATP_grasp_subdomain_1"/>
</dbReference>
<dbReference type="UniPathway" id="UPA00068">
    <property type="reaction ID" value="UER00171"/>
</dbReference>
<feature type="domain" description="ATP-grasp" evidence="15">
    <location>
        <begin position="663"/>
        <end position="857"/>
    </location>
</feature>
<evidence type="ECO:0000256" key="12">
    <source>
        <dbReference type="ARBA" id="ARBA00047359"/>
    </source>
</evidence>
<evidence type="ECO:0000256" key="5">
    <source>
        <dbReference type="ARBA" id="ARBA00022598"/>
    </source>
</evidence>
<organism evidence="16 17">
    <name type="scientific">Vulcanisaeta moutnovskia (strain 768-28)</name>
    <dbReference type="NCBI Taxonomy" id="985053"/>
    <lineage>
        <taxon>Archaea</taxon>
        <taxon>Thermoproteota</taxon>
        <taxon>Thermoprotei</taxon>
        <taxon>Thermoproteales</taxon>
        <taxon>Thermoproteaceae</taxon>
        <taxon>Vulcanisaeta</taxon>
    </lineage>
</organism>
<evidence type="ECO:0000256" key="6">
    <source>
        <dbReference type="ARBA" id="ARBA00022605"/>
    </source>
</evidence>
<keyword evidence="17" id="KW-1185">Reference proteome</keyword>
<dbReference type="Gene3D" id="3.30.470.20">
    <property type="entry name" value="ATP-grasp fold, B domain"/>
    <property type="match status" value="2"/>
</dbReference>
<comment type="similarity">
    <text evidence="3">Belongs to the CarB family.</text>
</comment>
<dbReference type="FunFam" id="3.40.50.20:FF:000001">
    <property type="entry name" value="Carbamoyl-phosphate synthase large chain"/>
    <property type="match status" value="2"/>
</dbReference>
<evidence type="ECO:0000256" key="3">
    <source>
        <dbReference type="ARBA" id="ARBA00009799"/>
    </source>
</evidence>
<dbReference type="SMART" id="SM01096">
    <property type="entry name" value="CPSase_L_D3"/>
    <property type="match status" value="1"/>
</dbReference>
<dbReference type="Gene3D" id="1.10.1030.10">
    <property type="entry name" value="Carbamoyl-phosphate synthetase, large subunit oligomerisation domain"/>
    <property type="match status" value="1"/>
</dbReference>
<evidence type="ECO:0000256" key="9">
    <source>
        <dbReference type="ARBA" id="ARBA00022741"/>
    </source>
</evidence>
<dbReference type="GO" id="GO:0005524">
    <property type="term" value="F:ATP binding"/>
    <property type="evidence" value="ECO:0007669"/>
    <property type="project" value="UniProtKB-UniRule"/>
</dbReference>
<dbReference type="InterPro" id="IPR011761">
    <property type="entry name" value="ATP-grasp"/>
</dbReference>
<dbReference type="eggNOG" id="arCOG01594">
    <property type="taxonomic scope" value="Archaea"/>
</dbReference>
<dbReference type="Gene3D" id="3.40.50.20">
    <property type="match status" value="2"/>
</dbReference>
<keyword evidence="11" id="KW-0464">Manganese</keyword>
<evidence type="ECO:0000313" key="16">
    <source>
        <dbReference type="EMBL" id="ADY01747.1"/>
    </source>
</evidence>
<evidence type="ECO:0000256" key="8">
    <source>
        <dbReference type="ARBA" id="ARBA00022737"/>
    </source>
</evidence>
<dbReference type="RefSeq" id="WP_013604909.1">
    <property type="nucleotide sequence ID" value="NC_015151.1"/>
</dbReference>
<evidence type="ECO:0000256" key="7">
    <source>
        <dbReference type="ARBA" id="ARBA00022723"/>
    </source>
</evidence>
<dbReference type="PROSITE" id="PS00867">
    <property type="entry name" value="CPSASE_2"/>
    <property type="match status" value="1"/>
</dbReference>
<accession>F0QTN4</accession>
<dbReference type="InterPro" id="IPR005479">
    <property type="entry name" value="CPAse_ATP-bd"/>
</dbReference>
<dbReference type="NCBIfam" id="TIGR01369">
    <property type="entry name" value="CPSaseII_lrg"/>
    <property type="match status" value="1"/>
</dbReference>
<keyword evidence="6" id="KW-0028">Amino-acid biosynthesis</keyword>
<dbReference type="SUPFAM" id="SSF56059">
    <property type="entry name" value="Glutathione synthetase ATP-binding domain-like"/>
    <property type="match status" value="2"/>
</dbReference>
<dbReference type="Gene3D" id="3.30.1490.20">
    <property type="entry name" value="ATP-grasp fold, A domain"/>
    <property type="match status" value="1"/>
</dbReference>
<dbReference type="InterPro" id="IPR036897">
    <property type="entry name" value="CarbamoylP_synth_lsu_oligo_sf"/>
</dbReference>
<dbReference type="SUPFAM" id="SSF52440">
    <property type="entry name" value="PreATP-grasp domain"/>
    <property type="match status" value="2"/>
</dbReference>
<dbReference type="STRING" id="985053.VMUT_1543"/>
<dbReference type="PROSITE" id="PS50975">
    <property type="entry name" value="ATP_GRASP"/>
    <property type="match status" value="2"/>
</dbReference>
<dbReference type="Pfam" id="PF02786">
    <property type="entry name" value="CPSase_L_D2"/>
    <property type="match status" value="2"/>
</dbReference>
<evidence type="ECO:0000313" key="17">
    <source>
        <dbReference type="Proteomes" id="UP000007485"/>
    </source>
</evidence>
<dbReference type="InterPro" id="IPR005480">
    <property type="entry name" value="CPSase_lsu_oligo"/>
</dbReference>
<comment type="pathway">
    <text evidence="2">Amino-acid biosynthesis; L-arginine biosynthesis; carbamoyl phosphate from bicarbonate: step 1/1.</text>
</comment>
<dbReference type="KEGG" id="vmo:VMUT_1543"/>
<feature type="domain" description="ATP-grasp" evidence="15">
    <location>
        <begin position="129"/>
        <end position="323"/>
    </location>
</feature>
<dbReference type="InterPro" id="IPR016185">
    <property type="entry name" value="PreATP-grasp_dom_sf"/>
</dbReference>
<evidence type="ECO:0000256" key="14">
    <source>
        <dbReference type="PROSITE-ProRule" id="PRU00409"/>
    </source>
</evidence>
<proteinExistence type="inferred from homology"/>
<gene>
    <name evidence="16" type="ordered locus">VMUT_1543</name>
</gene>
<evidence type="ECO:0000256" key="11">
    <source>
        <dbReference type="ARBA" id="ARBA00023211"/>
    </source>
</evidence>
<comment type="catalytic activity">
    <reaction evidence="13">
        <text>hydrogencarbonate + L-glutamine + 2 ATP + H2O = carbamoyl phosphate + L-glutamate + 2 ADP + phosphate + 2 H(+)</text>
        <dbReference type="Rhea" id="RHEA:18633"/>
        <dbReference type="ChEBI" id="CHEBI:15377"/>
        <dbReference type="ChEBI" id="CHEBI:15378"/>
        <dbReference type="ChEBI" id="CHEBI:17544"/>
        <dbReference type="ChEBI" id="CHEBI:29985"/>
        <dbReference type="ChEBI" id="CHEBI:30616"/>
        <dbReference type="ChEBI" id="CHEBI:43474"/>
        <dbReference type="ChEBI" id="CHEBI:58228"/>
        <dbReference type="ChEBI" id="CHEBI:58359"/>
        <dbReference type="ChEBI" id="CHEBI:456216"/>
        <dbReference type="EC" id="6.3.5.5"/>
    </reaction>
</comment>
<dbReference type="GeneID" id="10289195"/>
<keyword evidence="8" id="KW-0677">Repeat</keyword>
<dbReference type="PANTHER" id="PTHR11405:SF53">
    <property type="entry name" value="CARBAMOYL-PHOSPHATE SYNTHASE [AMMONIA], MITOCHONDRIAL"/>
    <property type="match status" value="1"/>
</dbReference>
<keyword evidence="10 14" id="KW-0067">ATP-binding</keyword>
<dbReference type="AlphaFoldDB" id="F0QTN4"/>
<dbReference type="PANTHER" id="PTHR11405">
    <property type="entry name" value="CARBAMOYLTRANSFERASE FAMILY MEMBER"/>
    <property type="match status" value="1"/>
</dbReference>
<dbReference type="NCBIfam" id="NF009455">
    <property type="entry name" value="PRK12815.1"/>
    <property type="match status" value="1"/>
</dbReference>
<evidence type="ECO:0000256" key="10">
    <source>
        <dbReference type="ARBA" id="ARBA00022840"/>
    </source>
</evidence>
<dbReference type="InterPro" id="IPR006275">
    <property type="entry name" value="CPSase_lsu"/>
</dbReference>
<dbReference type="HOGENOM" id="CLU_000513_1_0_2"/>
<dbReference type="GO" id="GO:0046872">
    <property type="term" value="F:metal ion binding"/>
    <property type="evidence" value="ECO:0007669"/>
    <property type="project" value="UniProtKB-KW"/>
</dbReference>
<comment type="catalytic activity">
    <reaction evidence="12">
        <text>hydrogencarbonate + NH4(+) + 2 ATP = carbamoyl phosphate + 2 ADP + phosphate + 2 H(+)</text>
        <dbReference type="Rhea" id="RHEA:18029"/>
        <dbReference type="ChEBI" id="CHEBI:15378"/>
        <dbReference type="ChEBI" id="CHEBI:17544"/>
        <dbReference type="ChEBI" id="CHEBI:28938"/>
        <dbReference type="ChEBI" id="CHEBI:30616"/>
        <dbReference type="ChEBI" id="CHEBI:43474"/>
        <dbReference type="ChEBI" id="CHEBI:58228"/>
        <dbReference type="ChEBI" id="CHEBI:456216"/>
        <dbReference type="EC" id="6.3.4.16"/>
    </reaction>
</comment>
<dbReference type="InterPro" id="IPR058047">
    <property type="entry name" value="CPSase_preATP-grasp"/>
</dbReference>
<keyword evidence="4" id="KW-0055">Arginine biosynthesis</keyword>
<sequence>MDIRKVLVIGSGPIKVAEAAEFDYSGIQALKAYREEGLTTVLVNPNIATVQTTRIFADRVYLAPIRPEFLVKIIERERPDGIACGFGGQTALSACVNLNEIGVFKKYGVKVLGTPIEGIRSALSRELFKELMSRHGISVLPSITTYSPNEALDAANKLGYPVLARVSFNLGGAGAFVAYNSNELASKYHKALAQSEIKEVLIEKYIGGWKEIEFEVMRDSHGNSVAVVCMENIDPMGIHTGDSAVVAPCLTLTNDEYQRARLLSIGVANAINLIGECNVQVAINPAGPEMYVIETNPRMSRSSALASKASGYPLAYIAAKLTLGYRLDELINKVTNRTVAAFEPSLDYIVVKIPRWESDRFEVDESLGPEMMSIGEVMGIGRTLEEAWQKAVRMLDIGEPGLVGGRIYNEASVEEARENVMKRKPYWFLYAAVLLREEVTVDEISKWTGVDKFFLNAIKRIVDFYEGAKRGTIQLSEDVLEEAYVLGFSEEQLRNALGKDVQAKLPVVKQIDTLAGEWPASTNYLYLTHGGEYDDNTGPSVDALVVGAGVFRIGVSVEFDWAVVNTVLALRRLGLRVGIINYNPETVSTDWDFANKLFFDELTPETLRNMLIKEKPKLVVLWAGGQIGQRLYGKSRLWINDEVKLLGTSPSGVDLAEDRVKFSKLLDELGLDQPPWTFASSLEELISLVERWLDYPVIVRPSYVLGGAYMGLARDRQELIRYISKATRISPEHPVVVSKYINNGVEVEVDGVSDSSSVIVVPVEHIEPPGVHSGDSTMVIPPRGFDYRLSDYWRRGMAEASFRIAKAVGVKGPFNIQFIVSDKLYVIEANVRASRSMPFTSKAVGINLMDLSVKAALNGLGMDREYLVLRPKRWWVKTSQFSWSRVRGAYPRLGPVMYSTGEVASSGRVFEEALLKAWLSTIPSKVPRSNALIYTYDKYLENLIDDVKRELNGWLKVIGEPSENVLNDLKSGRMDIVITGGDTREYDYAVRRLAADTATPIILHPSLGLELARSFKWLWSGNDTTVEELWETYINSLF</sequence>
<dbReference type="NCBIfam" id="NF003671">
    <property type="entry name" value="PRK05294.1"/>
    <property type="match status" value="1"/>
</dbReference>
<evidence type="ECO:0000256" key="4">
    <source>
        <dbReference type="ARBA" id="ARBA00022571"/>
    </source>
</evidence>
<evidence type="ECO:0000256" key="1">
    <source>
        <dbReference type="ARBA" id="ARBA00004812"/>
    </source>
</evidence>
<dbReference type="GO" id="GO:0004087">
    <property type="term" value="F:carbamoyl-phosphate synthase (ammonia) activity"/>
    <property type="evidence" value="ECO:0007669"/>
    <property type="project" value="UniProtKB-EC"/>
</dbReference>
<dbReference type="SUPFAM" id="SSF48108">
    <property type="entry name" value="Carbamoyl phosphate synthetase, large subunit connection domain"/>
    <property type="match status" value="1"/>
</dbReference>
<dbReference type="InterPro" id="IPR005483">
    <property type="entry name" value="CPSase_dom"/>
</dbReference>
<dbReference type="PRINTS" id="PR00098">
    <property type="entry name" value="CPSASE"/>
</dbReference>
<comment type="pathway">
    <text evidence="1">Pyrimidine metabolism; UMP biosynthesis via de novo pathway; (S)-dihydroorotate from bicarbonate: step 1/3.</text>
</comment>
<dbReference type="EMBL" id="CP002529">
    <property type="protein sequence ID" value="ADY01747.1"/>
    <property type="molecule type" value="Genomic_DNA"/>
</dbReference>
<name>F0QTN4_VULM7</name>
<keyword evidence="7" id="KW-0479">Metal-binding</keyword>
<dbReference type="FunFam" id="3.30.470.20:FF:000026">
    <property type="entry name" value="Carbamoyl-phosphate synthase large chain"/>
    <property type="match status" value="1"/>
</dbReference>
<protein>
    <submittedName>
        <fullName evidence="16">Carbamoyl-phosphate synthase, large subunit</fullName>
    </submittedName>
</protein>
<evidence type="ECO:0000259" key="15">
    <source>
        <dbReference type="PROSITE" id="PS50975"/>
    </source>
</evidence>
<evidence type="ECO:0000256" key="13">
    <source>
        <dbReference type="ARBA" id="ARBA00048816"/>
    </source>
</evidence>
<keyword evidence="9 14" id="KW-0547">Nucleotide-binding</keyword>
<dbReference type="GO" id="GO:0005737">
    <property type="term" value="C:cytoplasm"/>
    <property type="evidence" value="ECO:0007669"/>
    <property type="project" value="TreeGrafter"/>
</dbReference>
<dbReference type="Proteomes" id="UP000007485">
    <property type="component" value="Chromosome"/>
</dbReference>
<keyword evidence="5" id="KW-0436">Ligase</keyword>